<dbReference type="EMBL" id="JARKIE010000003">
    <property type="protein sequence ID" value="KAJ7708875.1"/>
    <property type="molecule type" value="Genomic_DNA"/>
</dbReference>
<keyword evidence="3" id="KW-1185">Reference proteome</keyword>
<evidence type="ECO:0000313" key="2">
    <source>
        <dbReference type="EMBL" id="KAJ7708875.1"/>
    </source>
</evidence>
<proteinExistence type="predicted"/>
<evidence type="ECO:0000256" key="1">
    <source>
        <dbReference type="SAM" id="MobiDB-lite"/>
    </source>
</evidence>
<dbReference type="AlphaFoldDB" id="A0AAD7MBG0"/>
<name>A0AAD7MBG0_MYCRO</name>
<dbReference type="Proteomes" id="UP001221757">
    <property type="component" value="Unassembled WGS sequence"/>
</dbReference>
<accession>A0AAD7MBG0</accession>
<feature type="compositionally biased region" description="Low complexity" evidence="1">
    <location>
        <begin position="54"/>
        <end position="63"/>
    </location>
</feature>
<sequence>MPADHSRKSLPLAGDSIADPLLIDEDGFIIHPPRQSSPSRRAKSLPPKHRQIFTAPPSSIIISAPPPTKKPVAAKPEPAAARVVPAPSANISEFDYYIQGIRHKEPPNYDRDVLRETIQEYQARQERRLRLMQRRLQRLKAMQATGQQSNTNLTLKIAQIQVQLQKIGGN</sequence>
<protein>
    <submittedName>
        <fullName evidence="2">Uncharacterized protein</fullName>
    </submittedName>
</protein>
<feature type="compositionally biased region" description="Basic residues" evidence="1">
    <location>
        <begin position="40"/>
        <end position="51"/>
    </location>
</feature>
<gene>
    <name evidence="2" type="ORF">B0H17DRAFT_1124669</name>
</gene>
<reference evidence="2" key="1">
    <citation type="submission" date="2023-03" db="EMBL/GenBank/DDBJ databases">
        <title>Massive genome expansion in bonnet fungi (Mycena s.s.) driven by repeated elements and novel gene families across ecological guilds.</title>
        <authorList>
            <consortium name="Lawrence Berkeley National Laboratory"/>
            <person name="Harder C.B."/>
            <person name="Miyauchi S."/>
            <person name="Viragh M."/>
            <person name="Kuo A."/>
            <person name="Thoen E."/>
            <person name="Andreopoulos B."/>
            <person name="Lu D."/>
            <person name="Skrede I."/>
            <person name="Drula E."/>
            <person name="Henrissat B."/>
            <person name="Morin E."/>
            <person name="Kohler A."/>
            <person name="Barry K."/>
            <person name="LaButti K."/>
            <person name="Morin E."/>
            <person name="Salamov A."/>
            <person name="Lipzen A."/>
            <person name="Mereny Z."/>
            <person name="Hegedus B."/>
            <person name="Baldrian P."/>
            <person name="Stursova M."/>
            <person name="Weitz H."/>
            <person name="Taylor A."/>
            <person name="Grigoriev I.V."/>
            <person name="Nagy L.G."/>
            <person name="Martin F."/>
            <person name="Kauserud H."/>
        </authorList>
    </citation>
    <scope>NUCLEOTIDE SEQUENCE</scope>
    <source>
        <strain evidence="2">CBHHK067</strain>
    </source>
</reference>
<organism evidence="2 3">
    <name type="scientific">Mycena rosella</name>
    <name type="common">Pink bonnet</name>
    <name type="synonym">Agaricus rosellus</name>
    <dbReference type="NCBI Taxonomy" id="1033263"/>
    <lineage>
        <taxon>Eukaryota</taxon>
        <taxon>Fungi</taxon>
        <taxon>Dikarya</taxon>
        <taxon>Basidiomycota</taxon>
        <taxon>Agaricomycotina</taxon>
        <taxon>Agaricomycetes</taxon>
        <taxon>Agaricomycetidae</taxon>
        <taxon>Agaricales</taxon>
        <taxon>Marasmiineae</taxon>
        <taxon>Mycenaceae</taxon>
        <taxon>Mycena</taxon>
    </lineage>
</organism>
<feature type="region of interest" description="Disordered" evidence="1">
    <location>
        <begin position="30"/>
        <end position="76"/>
    </location>
</feature>
<comment type="caution">
    <text evidence="2">The sequence shown here is derived from an EMBL/GenBank/DDBJ whole genome shotgun (WGS) entry which is preliminary data.</text>
</comment>
<evidence type="ECO:0000313" key="3">
    <source>
        <dbReference type="Proteomes" id="UP001221757"/>
    </source>
</evidence>